<gene>
    <name evidence="2" type="ORF">FA13DRAFT_1789338</name>
</gene>
<dbReference type="EMBL" id="QPFP01000010">
    <property type="protein sequence ID" value="TEB34181.1"/>
    <property type="molecule type" value="Genomic_DNA"/>
</dbReference>
<proteinExistence type="predicted"/>
<evidence type="ECO:0000313" key="2">
    <source>
        <dbReference type="EMBL" id="TEB34181.1"/>
    </source>
</evidence>
<sequence length="225" mass="23403">MAVSLTDKDPEHATAGSSEVSMQSNPPKGNEAEMKDSELDVQAAITLDPNSSESTNKGGETKRPQKALCLHNPYPQMKTPASTTAPATNAKVAKAFDQPRLPSAFKSQRPPEPKVAKSKHTYIDFKRCLRRSVLLYAHPNPASTSIPPTCALPAAPAGAPTPTSVPSPGSALALAPAPASVHTPAIASVNPAAPVLPSGPQGIVAPMAIDIPYPTTSTPTFRHPK</sequence>
<organism evidence="2 3">
    <name type="scientific">Coprinellus micaceus</name>
    <name type="common">Glistening ink-cap mushroom</name>
    <name type="synonym">Coprinus micaceus</name>
    <dbReference type="NCBI Taxonomy" id="71717"/>
    <lineage>
        <taxon>Eukaryota</taxon>
        <taxon>Fungi</taxon>
        <taxon>Dikarya</taxon>
        <taxon>Basidiomycota</taxon>
        <taxon>Agaricomycotina</taxon>
        <taxon>Agaricomycetes</taxon>
        <taxon>Agaricomycetidae</taxon>
        <taxon>Agaricales</taxon>
        <taxon>Agaricineae</taxon>
        <taxon>Psathyrellaceae</taxon>
        <taxon>Coprinellus</taxon>
    </lineage>
</organism>
<name>A0A4Y7TJN1_COPMI</name>
<dbReference type="AlphaFoldDB" id="A0A4Y7TJN1"/>
<keyword evidence="3" id="KW-1185">Reference proteome</keyword>
<feature type="region of interest" description="Disordered" evidence="1">
    <location>
        <begin position="1"/>
        <end position="67"/>
    </location>
</feature>
<comment type="caution">
    <text evidence="2">The sequence shown here is derived from an EMBL/GenBank/DDBJ whole genome shotgun (WGS) entry which is preliminary data.</text>
</comment>
<accession>A0A4Y7TJN1</accession>
<reference evidence="2 3" key="1">
    <citation type="journal article" date="2019" name="Nat. Ecol. Evol.">
        <title>Megaphylogeny resolves global patterns of mushroom evolution.</title>
        <authorList>
            <person name="Varga T."/>
            <person name="Krizsan K."/>
            <person name="Foldi C."/>
            <person name="Dima B."/>
            <person name="Sanchez-Garcia M."/>
            <person name="Sanchez-Ramirez S."/>
            <person name="Szollosi G.J."/>
            <person name="Szarkandi J.G."/>
            <person name="Papp V."/>
            <person name="Albert L."/>
            <person name="Andreopoulos W."/>
            <person name="Angelini C."/>
            <person name="Antonin V."/>
            <person name="Barry K.W."/>
            <person name="Bougher N.L."/>
            <person name="Buchanan P."/>
            <person name="Buyck B."/>
            <person name="Bense V."/>
            <person name="Catcheside P."/>
            <person name="Chovatia M."/>
            <person name="Cooper J."/>
            <person name="Damon W."/>
            <person name="Desjardin D."/>
            <person name="Finy P."/>
            <person name="Geml J."/>
            <person name="Haridas S."/>
            <person name="Hughes K."/>
            <person name="Justo A."/>
            <person name="Karasinski D."/>
            <person name="Kautmanova I."/>
            <person name="Kiss B."/>
            <person name="Kocsube S."/>
            <person name="Kotiranta H."/>
            <person name="LaButti K.M."/>
            <person name="Lechner B.E."/>
            <person name="Liimatainen K."/>
            <person name="Lipzen A."/>
            <person name="Lukacs Z."/>
            <person name="Mihaltcheva S."/>
            <person name="Morgado L.N."/>
            <person name="Niskanen T."/>
            <person name="Noordeloos M.E."/>
            <person name="Ohm R.A."/>
            <person name="Ortiz-Santana B."/>
            <person name="Ovrebo C."/>
            <person name="Racz N."/>
            <person name="Riley R."/>
            <person name="Savchenko A."/>
            <person name="Shiryaev A."/>
            <person name="Soop K."/>
            <person name="Spirin V."/>
            <person name="Szebenyi C."/>
            <person name="Tomsovsky M."/>
            <person name="Tulloss R.E."/>
            <person name="Uehling J."/>
            <person name="Grigoriev I.V."/>
            <person name="Vagvolgyi C."/>
            <person name="Papp T."/>
            <person name="Martin F.M."/>
            <person name="Miettinen O."/>
            <person name="Hibbett D.S."/>
            <person name="Nagy L.G."/>
        </authorList>
    </citation>
    <scope>NUCLEOTIDE SEQUENCE [LARGE SCALE GENOMIC DNA]</scope>
    <source>
        <strain evidence="2 3">FP101781</strain>
    </source>
</reference>
<dbReference type="Proteomes" id="UP000298030">
    <property type="component" value="Unassembled WGS sequence"/>
</dbReference>
<evidence type="ECO:0000256" key="1">
    <source>
        <dbReference type="SAM" id="MobiDB-lite"/>
    </source>
</evidence>
<evidence type="ECO:0000313" key="3">
    <source>
        <dbReference type="Proteomes" id="UP000298030"/>
    </source>
</evidence>
<feature type="compositionally biased region" description="Polar residues" evidence="1">
    <location>
        <begin position="15"/>
        <end position="27"/>
    </location>
</feature>
<protein>
    <submittedName>
        <fullName evidence="2">Uncharacterized protein</fullName>
    </submittedName>
</protein>
<feature type="compositionally biased region" description="Polar residues" evidence="1">
    <location>
        <begin position="48"/>
        <end position="58"/>
    </location>
</feature>
<feature type="compositionally biased region" description="Basic and acidic residues" evidence="1">
    <location>
        <begin position="1"/>
        <end position="12"/>
    </location>
</feature>